<dbReference type="AlphaFoldDB" id="A0A200PPP5"/>
<dbReference type="EMBL" id="MVGT01004351">
    <property type="protein sequence ID" value="OVA00180.1"/>
    <property type="molecule type" value="Genomic_DNA"/>
</dbReference>
<reference evidence="2 3" key="1">
    <citation type="journal article" date="2017" name="Mol. Plant">
        <title>The Genome of Medicinal Plant Macleaya cordata Provides New Insights into Benzylisoquinoline Alkaloids Metabolism.</title>
        <authorList>
            <person name="Liu X."/>
            <person name="Liu Y."/>
            <person name="Huang P."/>
            <person name="Ma Y."/>
            <person name="Qing Z."/>
            <person name="Tang Q."/>
            <person name="Cao H."/>
            <person name="Cheng P."/>
            <person name="Zheng Y."/>
            <person name="Yuan Z."/>
            <person name="Zhou Y."/>
            <person name="Liu J."/>
            <person name="Tang Z."/>
            <person name="Zhuo Y."/>
            <person name="Zhang Y."/>
            <person name="Yu L."/>
            <person name="Huang J."/>
            <person name="Yang P."/>
            <person name="Peng Q."/>
            <person name="Zhang J."/>
            <person name="Jiang W."/>
            <person name="Zhang Z."/>
            <person name="Lin K."/>
            <person name="Ro D.K."/>
            <person name="Chen X."/>
            <person name="Xiong X."/>
            <person name="Shang Y."/>
            <person name="Huang S."/>
            <person name="Zeng J."/>
        </authorList>
    </citation>
    <scope>NUCLEOTIDE SEQUENCE [LARGE SCALE GENOMIC DNA]</scope>
    <source>
        <strain evidence="3">cv. BLH2017</strain>
        <tissue evidence="2">Root</tissue>
    </source>
</reference>
<proteinExistence type="predicted"/>
<dbReference type="Pfam" id="PF02136">
    <property type="entry name" value="NTF2"/>
    <property type="match status" value="1"/>
</dbReference>
<dbReference type="Gene3D" id="3.10.450.50">
    <property type="match status" value="1"/>
</dbReference>
<organism evidence="2 3">
    <name type="scientific">Macleaya cordata</name>
    <name type="common">Five-seeded plume-poppy</name>
    <name type="synonym">Bocconia cordata</name>
    <dbReference type="NCBI Taxonomy" id="56857"/>
    <lineage>
        <taxon>Eukaryota</taxon>
        <taxon>Viridiplantae</taxon>
        <taxon>Streptophyta</taxon>
        <taxon>Embryophyta</taxon>
        <taxon>Tracheophyta</taxon>
        <taxon>Spermatophyta</taxon>
        <taxon>Magnoliopsida</taxon>
        <taxon>Ranunculales</taxon>
        <taxon>Papaveraceae</taxon>
        <taxon>Papaveroideae</taxon>
        <taxon>Macleaya</taxon>
    </lineage>
</organism>
<dbReference type="InterPro" id="IPR018222">
    <property type="entry name" value="Nuclear_transport_factor_2_euk"/>
</dbReference>
<evidence type="ECO:0000259" key="1">
    <source>
        <dbReference type="PROSITE" id="PS50177"/>
    </source>
</evidence>
<sequence length="113" mass="13014">MKVEVDKWVERYFKLFNANPTSVGTLYNEDAVFSRDNKKIFSKDKILAEYNSVSYNRPKVNMNTFKSDFLLSEPQLGEEAGLLVLVWGGITFPGQNERKFNPWKENKLTPTGS</sequence>
<dbReference type="SUPFAM" id="SSF54427">
    <property type="entry name" value="NTF2-like"/>
    <property type="match status" value="1"/>
</dbReference>
<name>A0A200PPP5_MACCD</name>
<dbReference type="InterPro" id="IPR002075">
    <property type="entry name" value="NTF2_dom"/>
</dbReference>
<evidence type="ECO:0000313" key="3">
    <source>
        <dbReference type="Proteomes" id="UP000195402"/>
    </source>
</evidence>
<comment type="caution">
    <text evidence="2">The sequence shown here is derived from an EMBL/GenBank/DDBJ whole genome shotgun (WGS) entry which is preliminary data.</text>
</comment>
<evidence type="ECO:0000313" key="2">
    <source>
        <dbReference type="EMBL" id="OVA00180.1"/>
    </source>
</evidence>
<dbReference type="PROSITE" id="PS50177">
    <property type="entry name" value="NTF2_DOMAIN"/>
    <property type="match status" value="1"/>
</dbReference>
<keyword evidence="3" id="KW-1185">Reference proteome</keyword>
<gene>
    <name evidence="2" type="ORF">BVC80_1673g8</name>
</gene>
<feature type="domain" description="NTF2" evidence="1">
    <location>
        <begin position="4"/>
        <end position="100"/>
    </location>
</feature>
<dbReference type="InParanoid" id="A0A200PPP5"/>
<dbReference type="InterPro" id="IPR032710">
    <property type="entry name" value="NTF2-like_dom_sf"/>
</dbReference>
<dbReference type="Proteomes" id="UP000195402">
    <property type="component" value="Unassembled WGS sequence"/>
</dbReference>
<protein>
    <submittedName>
        <fullName evidence="2">Nuclear transport factor 2</fullName>
    </submittedName>
</protein>
<accession>A0A200PPP5</accession>